<gene>
    <name evidence="1" type="ordered locus">Afer_1809</name>
</gene>
<name>C7M175_ACIFD</name>
<protein>
    <submittedName>
        <fullName evidence="1">Uncharacterized protein</fullName>
    </submittedName>
</protein>
<evidence type="ECO:0000313" key="2">
    <source>
        <dbReference type="Proteomes" id="UP000000771"/>
    </source>
</evidence>
<reference evidence="1 2" key="1">
    <citation type="journal article" date="2009" name="Stand. Genomic Sci.">
        <title>Complete genome sequence of Acidimicrobium ferrooxidans type strain (ICP).</title>
        <authorList>
            <person name="Clum A."/>
            <person name="Nolan M."/>
            <person name="Lang E."/>
            <person name="Glavina Del Rio T."/>
            <person name="Tice H."/>
            <person name="Copeland A."/>
            <person name="Cheng J.F."/>
            <person name="Lucas S."/>
            <person name="Chen F."/>
            <person name="Bruce D."/>
            <person name="Goodwin L."/>
            <person name="Pitluck S."/>
            <person name="Ivanova N."/>
            <person name="Mavrommatis K."/>
            <person name="Mikhailova N."/>
            <person name="Pati A."/>
            <person name="Chen A."/>
            <person name="Palaniappan K."/>
            <person name="Goker M."/>
            <person name="Spring S."/>
            <person name="Land M."/>
            <person name="Hauser L."/>
            <person name="Chang Y.J."/>
            <person name="Jeffries C.C."/>
            <person name="Chain P."/>
            <person name="Bristow J."/>
            <person name="Eisen J.A."/>
            <person name="Markowitz V."/>
            <person name="Hugenholtz P."/>
            <person name="Kyrpides N.C."/>
            <person name="Klenk H.P."/>
            <person name="Lapidus A."/>
        </authorList>
    </citation>
    <scope>NUCLEOTIDE SEQUENCE [LARGE SCALE GENOMIC DNA]</scope>
    <source>
        <strain evidence="2">DSM 10331 / JCM 15462 / NBRC 103882 / ICP</strain>
    </source>
</reference>
<dbReference type="RefSeq" id="WP_015799200.1">
    <property type="nucleotide sequence ID" value="NC_013124.1"/>
</dbReference>
<dbReference type="OrthoDB" id="9797488at2"/>
<proteinExistence type="predicted"/>
<evidence type="ECO:0000313" key="1">
    <source>
        <dbReference type="EMBL" id="ACU54723.1"/>
    </source>
</evidence>
<dbReference type="Proteomes" id="UP000000771">
    <property type="component" value="Chromosome"/>
</dbReference>
<keyword evidence="2" id="KW-1185">Reference proteome</keyword>
<dbReference type="HOGENOM" id="CLU_899018_0_0_11"/>
<accession>C7M175</accession>
<dbReference type="eggNOG" id="ENOG5031I6C">
    <property type="taxonomic scope" value="Bacteria"/>
</dbReference>
<dbReference type="KEGG" id="afo:Afer_1809"/>
<organism evidence="1 2">
    <name type="scientific">Acidimicrobium ferrooxidans (strain DSM 10331 / JCM 15462 / NBRC 103882 / ICP)</name>
    <dbReference type="NCBI Taxonomy" id="525909"/>
    <lineage>
        <taxon>Bacteria</taxon>
        <taxon>Bacillati</taxon>
        <taxon>Actinomycetota</taxon>
        <taxon>Acidimicrobiia</taxon>
        <taxon>Acidimicrobiales</taxon>
        <taxon>Acidimicrobiaceae</taxon>
        <taxon>Acidimicrobium</taxon>
    </lineage>
</organism>
<dbReference type="EMBL" id="CP001631">
    <property type="protein sequence ID" value="ACU54723.1"/>
    <property type="molecule type" value="Genomic_DNA"/>
</dbReference>
<dbReference type="STRING" id="525909.Afer_1809"/>
<dbReference type="AlphaFoldDB" id="C7M175"/>
<sequence length="309" mass="33184">MTEHGAASRHAELAFVVANALAPDGVVVELPDRGAFADGAARRRDGEIVVVTTTGAAGAVAAWVEYRHLERVRIVTLGPTERLDRVAAALKGTHAVLEQLVGGRPVPVEPWAPPVTTDADWERDAWLRALYRAVADVVPVGVTSWPDAVLVESAGVTIGGRADGERVVGVDPRDWAMRRELGLDEEGLLAEARLLARRLRDGHHGRSPGVESVPRAIARRSRATWLEQEPLRPFEPDRVREAAGRAWAWAPDGTVVGFGRAVDPWLPIEARALAGDWSSVVRLVVAGSAPLGARIAEAFGPCELIEETP</sequence>